<keyword evidence="2" id="KW-1133">Transmembrane helix</keyword>
<comment type="caution">
    <text evidence="3">The sequence shown here is derived from an EMBL/GenBank/DDBJ whole genome shotgun (WGS) entry which is preliminary data.</text>
</comment>
<keyword evidence="2" id="KW-0472">Membrane</keyword>
<dbReference type="AlphaFoldDB" id="A0A8H6APJ4"/>
<keyword evidence="2" id="KW-0812">Transmembrane</keyword>
<name>A0A8H6APJ4_9HELO</name>
<dbReference type="RefSeq" id="XP_037190123.1">
    <property type="nucleotide sequence ID" value="XM_037338060.1"/>
</dbReference>
<keyword evidence="4" id="KW-1185">Reference proteome</keyword>
<feature type="region of interest" description="Disordered" evidence="1">
    <location>
        <begin position="173"/>
        <end position="195"/>
    </location>
</feature>
<evidence type="ECO:0000256" key="2">
    <source>
        <dbReference type="SAM" id="Phobius"/>
    </source>
</evidence>
<sequence>MKATISDIELVNRTGTTTGIFSSYFALPVCIVSQRQLLIEAPGLILDTFHNKPKIQTIGVSYGLHWLAQLYDATIYQFMLPIVTIEHNGSRVFNESEREFLFGVTSNQPSTLGRYFLTAAYLMLNHDENTFTFWQANPSMATNSVPTISKHTVESCANVTTNGTVVVNGTLTTEPGASDTTGFSHPATDAKSEEQTGLSRGALAGIAVRIFSVVVVIAAVARCMFRQEKLKQEPRPTEVVYQQPPAFVPNNVSYDR</sequence>
<reference evidence="3 4" key="1">
    <citation type="journal article" date="2020" name="Phytopathology">
        <title>A high-quality genome resource of Botrytis fragariae, a new and rapidly spreading fungal pathogen causing strawberry gray mold in the U.S.A.</title>
        <authorList>
            <person name="Wu Y."/>
            <person name="Saski C.A."/>
            <person name="Schnabel G."/>
            <person name="Xiao S."/>
            <person name="Hu M."/>
        </authorList>
    </citation>
    <scope>NUCLEOTIDE SEQUENCE [LARGE SCALE GENOMIC DNA]</scope>
    <source>
        <strain evidence="3 4">BVB16</strain>
    </source>
</reference>
<evidence type="ECO:0008006" key="5">
    <source>
        <dbReference type="Google" id="ProtNLM"/>
    </source>
</evidence>
<gene>
    <name evidence="3" type="ORF">Bfra_007690</name>
</gene>
<evidence type="ECO:0000256" key="1">
    <source>
        <dbReference type="SAM" id="MobiDB-lite"/>
    </source>
</evidence>
<feature type="transmembrane region" description="Helical" evidence="2">
    <location>
        <begin position="202"/>
        <end position="225"/>
    </location>
</feature>
<evidence type="ECO:0000313" key="3">
    <source>
        <dbReference type="EMBL" id="KAF5871176.1"/>
    </source>
</evidence>
<dbReference type="EMBL" id="JABFCT010000012">
    <property type="protein sequence ID" value="KAF5871176.1"/>
    <property type="molecule type" value="Genomic_DNA"/>
</dbReference>
<accession>A0A8H6APJ4</accession>
<dbReference type="GeneID" id="59261752"/>
<dbReference type="OrthoDB" id="5361565at2759"/>
<dbReference type="Proteomes" id="UP000531561">
    <property type="component" value="Unassembled WGS sequence"/>
</dbReference>
<evidence type="ECO:0000313" key="4">
    <source>
        <dbReference type="Proteomes" id="UP000531561"/>
    </source>
</evidence>
<protein>
    <recommendedName>
        <fullName evidence="5">Peptidase A1 domain-containing protein</fullName>
    </recommendedName>
</protein>
<organism evidence="3 4">
    <name type="scientific">Botrytis fragariae</name>
    <dbReference type="NCBI Taxonomy" id="1964551"/>
    <lineage>
        <taxon>Eukaryota</taxon>
        <taxon>Fungi</taxon>
        <taxon>Dikarya</taxon>
        <taxon>Ascomycota</taxon>
        <taxon>Pezizomycotina</taxon>
        <taxon>Leotiomycetes</taxon>
        <taxon>Helotiales</taxon>
        <taxon>Sclerotiniaceae</taxon>
        <taxon>Botrytis</taxon>
    </lineage>
</organism>
<proteinExistence type="predicted"/>